<comment type="caution">
    <text evidence="8">The sequence shown here is derived from an EMBL/GenBank/DDBJ whole genome shotgun (WGS) entry which is preliminary data.</text>
</comment>
<keyword evidence="3" id="KW-0540">Nuclease</keyword>
<dbReference type="GO" id="GO:0004519">
    <property type="term" value="F:endonuclease activity"/>
    <property type="evidence" value="ECO:0007669"/>
    <property type="project" value="UniProtKB-KW"/>
</dbReference>
<sequence length="54" mass="6187">MLKAAGYIESYINGDHHIFKKTGRRSIPVPYSHLKDAIRIGTYRSIIRSIKEAN</sequence>
<dbReference type="EMBL" id="AFVZ01000001">
    <property type="protein sequence ID" value="EHN58164.1"/>
    <property type="molecule type" value="Genomic_DNA"/>
</dbReference>
<evidence type="ECO:0000313" key="9">
    <source>
        <dbReference type="Proteomes" id="UP000004959"/>
    </source>
</evidence>
<evidence type="ECO:0000256" key="6">
    <source>
        <dbReference type="ARBA" id="ARBA00022884"/>
    </source>
</evidence>
<evidence type="ECO:0000256" key="5">
    <source>
        <dbReference type="ARBA" id="ARBA00022801"/>
    </source>
</evidence>
<evidence type="ECO:0000256" key="4">
    <source>
        <dbReference type="ARBA" id="ARBA00022759"/>
    </source>
</evidence>
<keyword evidence="4" id="KW-0255">Endonuclease</keyword>
<dbReference type="GO" id="GO:0003729">
    <property type="term" value="F:mRNA binding"/>
    <property type="evidence" value="ECO:0007669"/>
    <property type="project" value="InterPro"/>
</dbReference>
<evidence type="ECO:0000256" key="7">
    <source>
        <dbReference type="ARBA" id="ARBA00023016"/>
    </source>
</evidence>
<dbReference type="PATRIC" id="fig|1045004.4.peg.36"/>
<keyword evidence="6" id="KW-0694">RNA-binding</keyword>
<dbReference type="InterPro" id="IPR038570">
    <property type="entry name" value="HicA_sf"/>
</dbReference>
<proteinExistence type="inferred from homology"/>
<comment type="similarity">
    <text evidence="1">Belongs to the HicA mRNA interferase family.</text>
</comment>
<evidence type="ECO:0000256" key="2">
    <source>
        <dbReference type="ARBA" id="ARBA00022649"/>
    </source>
</evidence>
<keyword evidence="9" id="KW-1185">Reference proteome</keyword>
<dbReference type="HOGENOM" id="CLU_164851_4_1_9"/>
<evidence type="ECO:0000256" key="1">
    <source>
        <dbReference type="ARBA" id="ARBA00006620"/>
    </source>
</evidence>
<evidence type="ECO:0000313" key="8">
    <source>
        <dbReference type="EMBL" id="EHN58164.1"/>
    </source>
</evidence>
<keyword evidence="2" id="KW-1277">Toxin-antitoxin system</keyword>
<evidence type="ECO:0008006" key="10">
    <source>
        <dbReference type="Google" id="ProtNLM"/>
    </source>
</evidence>
<reference evidence="8 9" key="1">
    <citation type="journal article" date="2012" name="PLoS ONE">
        <title>Functional divergence in the genus oenococcus as predicted by genome sequencing of the newly-described species, Oenococcus kitaharae.</title>
        <authorList>
            <person name="Borneman A.R."/>
            <person name="McCarthy J.M."/>
            <person name="Chambers P.J."/>
            <person name="Bartowsky E.J."/>
        </authorList>
    </citation>
    <scope>NUCLEOTIDE SEQUENCE [LARGE SCALE GENOMIC DNA]</scope>
    <source>
        <strain evidence="9">DSM17330</strain>
    </source>
</reference>
<evidence type="ECO:0000256" key="3">
    <source>
        <dbReference type="ARBA" id="ARBA00022722"/>
    </source>
</evidence>
<dbReference type="Pfam" id="PF07927">
    <property type="entry name" value="HicA_toxin"/>
    <property type="match status" value="1"/>
</dbReference>
<protein>
    <recommendedName>
        <fullName evidence="10">YcfA-like protein</fullName>
    </recommendedName>
</protein>
<dbReference type="STRING" id="336988.NT96_03400"/>
<organism evidence="8 9">
    <name type="scientific">Oenococcus kitaharae DSM 17330</name>
    <dbReference type="NCBI Taxonomy" id="1045004"/>
    <lineage>
        <taxon>Bacteria</taxon>
        <taxon>Bacillati</taxon>
        <taxon>Bacillota</taxon>
        <taxon>Bacilli</taxon>
        <taxon>Lactobacillales</taxon>
        <taxon>Lactobacillaceae</taxon>
        <taxon>Oenococcus</taxon>
    </lineage>
</organism>
<gene>
    <name evidence="8" type="ORF">OKIT_0035</name>
</gene>
<dbReference type="InterPro" id="IPR012933">
    <property type="entry name" value="HicA_mRNA_interferase"/>
</dbReference>
<dbReference type="GO" id="GO:0016787">
    <property type="term" value="F:hydrolase activity"/>
    <property type="evidence" value="ECO:0007669"/>
    <property type="project" value="UniProtKB-KW"/>
</dbReference>
<dbReference type="Gene3D" id="3.30.920.30">
    <property type="entry name" value="Hypothetical protein"/>
    <property type="match status" value="1"/>
</dbReference>
<dbReference type="AlphaFoldDB" id="G9WIM5"/>
<dbReference type="SUPFAM" id="SSF54786">
    <property type="entry name" value="YcfA/nrd intein domain"/>
    <property type="match status" value="1"/>
</dbReference>
<keyword evidence="5" id="KW-0378">Hydrolase</keyword>
<name>G9WIM5_9LACO</name>
<dbReference type="Proteomes" id="UP000004959">
    <property type="component" value="Chromosome"/>
</dbReference>
<accession>G9WIM5</accession>
<keyword evidence="7" id="KW-0346">Stress response</keyword>